<dbReference type="AlphaFoldDB" id="A0A699UB24"/>
<proteinExistence type="predicted"/>
<feature type="non-terminal residue" evidence="1">
    <location>
        <position position="1"/>
    </location>
</feature>
<organism evidence="1">
    <name type="scientific">Tanacetum cinerariifolium</name>
    <name type="common">Dalmatian daisy</name>
    <name type="synonym">Chrysanthemum cinerariifolium</name>
    <dbReference type="NCBI Taxonomy" id="118510"/>
    <lineage>
        <taxon>Eukaryota</taxon>
        <taxon>Viridiplantae</taxon>
        <taxon>Streptophyta</taxon>
        <taxon>Embryophyta</taxon>
        <taxon>Tracheophyta</taxon>
        <taxon>Spermatophyta</taxon>
        <taxon>Magnoliopsida</taxon>
        <taxon>eudicotyledons</taxon>
        <taxon>Gunneridae</taxon>
        <taxon>Pentapetalae</taxon>
        <taxon>asterids</taxon>
        <taxon>campanulids</taxon>
        <taxon>Asterales</taxon>
        <taxon>Asteraceae</taxon>
        <taxon>Asteroideae</taxon>
        <taxon>Anthemideae</taxon>
        <taxon>Anthemidinae</taxon>
        <taxon>Tanacetum</taxon>
    </lineage>
</organism>
<dbReference type="EMBL" id="BKCJ011308322">
    <property type="protein sequence ID" value="GFD18566.1"/>
    <property type="molecule type" value="Genomic_DNA"/>
</dbReference>
<protein>
    <recommendedName>
        <fullName evidence="2">Histone deacetylase 14</fullName>
    </recommendedName>
</protein>
<accession>A0A699UB24</accession>
<sequence>EDEVFGMQIPKELITNNTRYASYYNAYLEMVAKHDRKMAAEEGGKKKSASKAD</sequence>
<comment type="caution">
    <text evidence="1">The sequence shown here is derived from an EMBL/GenBank/DDBJ whole genome shotgun (WGS) entry which is preliminary data.</text>
</comment>
<evidence type="ECO:0008006" key="2">
    <source>
        <dbReference type="Google" id="ProtNLM"/>
    </source>
</evidence>
<evidence type="ECO:0000313" key="1">
    <source>
        <dbReference type="EMBL" id="GFD18566.1"/>
    </source>
</evidence>
<reference evidence="1" key="1">
    <citation type="journal article" date="2019" name="Sci. Rep.">
        <title>Draft genome of Tanacetum cinerariifolium, the natural source of mosquito coil.</title>
        <authorList>
            <person name="Yamashiro T."/>
            <person name="Shiraishi A."/>
            <person name="Satake H."/>
            <person name="Nakayama K."/>
        </authorList>
    </citation>
    <scope>NUCLEOTIDE SEQUENCE</scope>
</reference>
<gene>
    <name evidence="1" type="ORF">Tci_890535</name>
</gene>
<name>A0A699UB24_TANCI</name>